<feature type="compositionally biased region" description="Basic and acidic residues" evidence="1">
    <location>
        <begin position="266"/>
        <end position="278"/>
    </location>
</feature>
<accession>A0A242N489</accession>
<evidence type="ECO:0000259" key="3">
    <source>
        <dbReference type="Pfam" id="PF01464"/>
    </source>
</evidence>
<name>A0A242N489_CABSO</name>
<proteinExistence type="predicted"/>
<dbReference type="InterPro" id="IPR023346">
    <property type="entry name" value="Lysozyme-like_dom_sf"/>
</dbReference>
<evidence type="ECO:0000256" key="2">
    <source>
        <dbReference type="SAM" id="SignalP"/>
    </source>
</evidence>
<evidence type="ECO:0000256" key="1">
    <source>
        <dbReference type="SAM" id="MobiDB-lite"/>
    </source>
</evidence>
<organism evidence="4 5">
    <name type="scientific">Caballeronia sordidicola</name>
    <name type="common">Burkholderia sordidicola</name>
    <dbReference type="NCBI Taxonomy" id="196367"/>
    <lineage>
        <taxon>Bacteria</taxon>
        <taxon>Pseudomonadati</taxon>
        <taxon>Pseudomonadota</taxon>
        <taxon>Betaproteobacteria</taxon>
        <taxon>Burkholderiales</taxon>
        <taxon>Burkholderiaceae</taxon>
        <taxon>Caballeronia</taxon>
    </lineage>
</organism>
<feature type="domain" description="Transglycosylase SLT" evidence="3">
    <location>
        <begin position="61"/>
        <end position="185"/>
    </location>
</feature>
<dbReference type="Proteomes" id="UP000195221">
    <property type="component" value="Unassembled WGS sequence"/>
</dbReference>
<gene>
    <name evidence="4" type="ORF">PAMC26577_04815</name>
</gene>
<dbReference type="CDD" id="cd16892">
    <property type="entry name" value="LT_VirB1-like"/>
    <property type="match status" value="1"/>
</dbReference>
<feature type="region of interest" description="Disordered" evidence="1">
    <location>
        <begin position="220"/>
        <end position="278"/>
    </location>
</feature>
<dbReference type="InterPro" id="IPR008258">
    <property type="entry name" value="Transglycosylase_SLT_dom_1"/>
</dbReference>
<dbReference type="GO" id="GO:0016787">
    <property type="term" value="F:hydrolase activity"/>
    <property type="evidence" value="ECO:0007669"/>
    <property type="project" value="UniProtKB-KW"/>
</dbReference>
<keyword evidence="2" id="KW-0732">Signal</keyword>
<comment type="caution">
    <text evidence="4">The sequence shown here is derived from an EMBL/GenBank/DDBJ whole genome shotgun (WGS) entry which is preliminary data.</text>
</comment>
<dbReference type="AlphaFoldDB" id="A0A242N489"/>
<protein>
    <submittedName>
        <fullName evidence="4">Peptidoglycan hydrolase VirB1, involved in T-DNA transfer</fullName>
    </submittedName>
</protein>
<dbReference type="Gene3D" id="1.10.530.10">
    <property type="match status" value="1"/>
</dbReference>
<evidence type="ECO:0000313" key="5">
    <source>
        <dbReference type="Proteomes" id="UP000195221"/>
    </source>
</evidence>
<dbReference type="EMBL" id="NBTZ01000023">
    <property type="protein sequence ID" value="OTP78488.1"/>
    <property type="molecule type" value="Genomic_DNA"/>
</dbReference>
<dbReference type="Pfam" id="PF01464">
    <property type="entry name" value="SLT"/>
    <property type="match status" value="1"/>
</dbReference>
<feature type="signal peptide" evidence="2">
    <location>
        <begin position="1"/>
        <end position="28"/>
    </location>
</feature>
<dbReference type="SUPFAM" id="SSF53955">
    <property type="entry name" value="Lysozyme-like"/>
    <property type="match status" value="1"/>
</dbReference>
<evidence type="ECO:0000313" key="4">
    <source>
        <dbReference type="EMBL" id="OTP78488.1"/>
    </source>
</evidence>
<feature type="chain" id="PRO_5012918788" evidence="2">
    <location>
        <begin position="29"/>
        <end position="278"/>
    </location>
</feature>
<keyword evidence="4" id="KW-0378">Hydrolase</keyword>
<sequence>MSRIKLTISISLLSAVALLASSMAAATAKANGAADDMVTMQAVSQPSSNSPAAADAFGVLAQECAPSVHRNLLGRVATVESSGNPFAIGVVHGHLAHQPKNLPEAIATVKALDAGGWNYSMGLVQVNVRNLARYGQTAETIFEPCTNLKTGAAILKACYGAARARFDDTDDAVHSALSCYYSGDLTRGAAYAQKVAASIPVPAVQTPQPIEVMPDVRSATRRGLSGGSTRASQAPAHPGPKDTAKSDWFTTYDDDQDDGTAMRPSPAKDSDSKTREDE</sequence>
<dbReference type="RefSeq" id="WP_083638036.1">
    <property type="nucleotide sequence ID" value="NZ_MSRG01000071.1"/>
</dbReference>
<reference evidence="4 5" key="1">
    <citation type="submission" date="2017-03" db="EMBL/GenBank/DDBJ databases">
        <title>Genome analysis of strain PAMC 26577.</title>
        <authorList>
            <person name="Oh H.-M."/>
            <person name="Yang J.-A."/>
        </authorList>
    </citation>
    <scope>NUCLEOTIDE SEQUENCE [LARGE SCALE GENOMIC DNA]</scope>
    <source>
        <strain evidence="4 5">PAMC 26577</strain>
    </source>
</reference>